<dbReference type="PROSITE" id="PS51411">
    <property type="entry name" value="PSP1_C"/>
    <property type="match status" value="1"/>
</dbReference>
<dbReference type="NCBIfam" id="NF041131">
    <property type="entry name" value="RicT_YaaT_fam"/>
    <property type="match status" value="1"/>
</dbReference>
<feature type="domain" description="PSP1 C-terminal" evidence="1">
    <location>
        <begin position="56"/>
        <end position="141"/>
    </location>
</feature>
<dbReference type="InterPro" id="IPR007557">
    <property type="entry name" value="PSP1_C"/>
</dbReference>
<reference evidence="2" key="1">
    <citation type="journal article" date="2020" name="mSystems">
        <title>Genome- and Community-Level Interaction Insights into Carbon Utilization and Element Cycling Functions of Hydrothermarchaeota in Hydrothermal Sediment.</title>
        <authorList>
            <person name="Zhou Z."/>
            <person name="Liu Y."/>
            <person name="Xu W."/>
            <person name="Pan J."/>
            <person name="Luo Z.H."/>
            <person name="Li M."/>
        </authorList>
    </citation>
    <scope>NUCLEOTIDE SEQUENCE [LARGE SCALE GENOMIC DNA]</scope>
    <source>
        <strain evidence="2">SpSt-788</strain>
    </source>
</reference>
<dbReference type="InterPro" id="IPR047767">
    <property type="entry name" value="PSP1-like"/>
</dbReference>
<dbReference type="GO" id="GO:0005737">
    <property type="term" value="C:cytoplasm"/>
    <property type="evidence" value="ECO:0007669"/>
    <property type="project" value="TreeGrafter"/>
</dbReference>
<organism evidence="2">
    <name type="scientific">Thermodesulfovibrio aggregans</name>
    <dbReference type="NCBI Taxonomy" id="86166"/>
    <lineage>
        <taxon>Bacteria</taxon>
        <taxon>Pseudomonadati</taxon>
        <taxon>Nitrospirota</taxon>
        <taxon>Thermodesulfovibrionia</taxon>
        <taxon>Thermodesulfovibrionales</taxon>
        <taxon>Thermodesulfovibrionaceae</taxon>
        <taxon>Thermodesulfovibrio</taxon>
    </lineage>
</organism>
<comment type="caution">
    <text evidence="2">The sequence shown here is derived from an EMBL/GenBank/DDBJ whole genome shotgun (WGS) entry which is preliminary data.</text>
</comment>
<dbReference type="PANTHER" id="PTHR43830:SF3">
    <property type="entry name" value="PROTEIN PSP1"/>
    <property type="match status" value="1"/>
</dbReference>
<evidence type="ECO:0000313" key="2">
    <source>
        <dbReference type="EMBL" id="HGG99879.1"/>
    </source>
</evidence>
<name>A0A7C4EKX0_9BACT</name>
<evidence type="ECO:0000259" key="1">
    <source>
        <dbReference type="PROSITE" id="PS51411"/>
    </source>
</evidence>
<proteinExistence type="predicted"/>
<accession>A0A7C4EKX0</accession>
<gene>
    <name evidence="2" type="ORF">ENV75_05470</name>
</gene>
<dbReference type="PANTHER" id="PTHR43830">
    <property type="entry name" value="PROTEIN PSP1"/>
    <property type="match status" value="1"/>
</dbReference>
<dbReference type="AlphaFoldDB" id="A0A7C4EKX0"/>
<dbReference type="EMBL" id="DTHO01000060">
    <property type="protein sequence ID" value="HGG99879.1"/>
    <property type="molecule type" value="Genomic_DNA"/>
</dbReference>
<sequence>MYKVAYIKIRPFGKVYRYLNTLENLKEGEFVIVEGDFGLTVGYVLKVLHEEKNSLKPILRIATEEDMDTFRKNLTLEKEAFDFCLEKIKERNLPMKLLVVESALDKKRIIFYFTAEGRIDFRELVKDLAAKYKTRIEMRQIGVRDETKFFGGIGVCGMEICCKKFINLFKPISLRMAKDQEITLNVFKLSGICGRLKCCLRYEYHGEIEETLLDEEIVAQEEREPEIKKLSFIIRNTKDELIDENTEGNQKNESE</sequence>
<dbReference type="Pfam" id="PF04468">
    <property type="entry name" value="PSP1"/>
    <property type="match status" value="1"/>
</dbReference>
<protein>
    <recommendedName>
        <fullName evidence="1">PSP1 C-terminal domain-containing protein</fullName>
    </recommendedName>
</protein>